<keyword evidence="4" id="KW-0132">Cell division</keyword>
<dbReference type="GO" id="GO:0005737">
    <property type="term" value="C:cytoplasm"/>
    <property type="evidence" value="ECO:0007669"/>
    <property type="project" value="UniProtKB-SubCell"/>
</dbReference>
<accession>A0AAD9N9J9</accession>
<evidence type="ECO:0000256" key="4">
    <source>
        <dbReference type="ARBA" id="ARBA00022618"/>
    </source>
</evidence>
<evidence type="ECO:0000256" key="9">
    <source>
        <dbReference type="SAM" id="MobiDB-lite"/>
    </source>
</evidence>
<reference evidence="10" key="1">
    <citation type="journal article" date="2023" name="Mol. Biol. Evol.">
        <title>Third-Generation Sequencing Reveals the Adaptive Role of the Epigenome in Three Deep-Sea Polychaetes.</title>
        <authorList>
            <person name="Perez M."/>
            <person name="Aroh O."/>
            <person name="Sun Y."/>
            <person name="Lan Y."/>
            <person name="Juniper S.K."/>
            <person name="Young C.R."/>
            <person name="Angers B."/>
            <person name="Qian P.Y."/>
        </authorList>
    </citation>
    <scope>NUCLEOTIDE SEQUENCE</scope>
    <source>
        <strain evidence="10">P08H-3</strain>
    </source>
</reference>
<dbReference type="GO" id="GO:0051301">
    <property type="term" value="P:cell division"/>
    <property type="evidence" value="ECO:0007669"/>
    <property type="project" value="UniProtKB-KW"/>
</dbReference>
<dbReference type="GO" id="GO:0007346">
    <property type="term" value="P:regulation of mitotic cell cycle"/>
    <property type="evidence" value="ECO:0007669"/>
    <property type="project" value="TreeGrafter"/>
</dbReference>
<comment type="similarity">
    <text evidence="8">Belongs to the Integrator subunit 13 family.</text>
</comment>
<comment type="caution">
    <text evidence="10">The sequence shown here is derived from an EMBL/GenBank/DDBJ whole genome shotgun (WGS) entry which is preliminary data.</text>
</comment>
<evidence type="ECO:0000256" key="1">
    <source>
        <dbReference type="ARBA" id="ARBA00004123"/>
    </source>
</evidence>
<feature type="compositionally biased region" description="Basic and acidic residues" evidence="9">
    <location>
        <begin position="293"/>
        <end position="340"/>
    </location>
</feature>
<dbReference type="PANTHER" id="PTHR12955">
    <property type="entry name" value="SARCOMA ANTIGEN NY-SAR-95-RELATED"/>
    <property type="match status" value="1"/>
</dbReference>
<evidence type="ECO:0000313" key="11">
    <source>
        <dbReference type="Proteomes" id="UP001208570"/>
    </source>
</evidence>
<protein>
    <recommendedName>
        <fullName evidence="12">Protein asunder</fullName>
    </recommendedName>
</protein>
<feature type="region of interest" description="Disordered" evidence="9">
    <location>
        <begin position="283"/>
        <end position="370"/>
    </location>
</feature>
<dbReference type="PANTHER" id="PTHR12955:SF1">
    <property type="entry name" value="INTEGRATOR COMPLEX SUBUNIT 13"/>
    <property type="match status" value="1"/>
</dbReference>
<proteinExistence type="inferred from homology"/>
<dbReference type="Proteomes" id="UP001208570">
    <property type="component" value="Unassembled WGS sequence"/>
</dbReference>
<dbReference type="EMBL" id="JAODUP010000103">
    <property type="protein sequence ID" value="KAK2162127.1"/>
    <property type="molecule type" value="Genomic_DNA"/>
</dbReference>
<dbReference type="GO" id="GO:0051642">
    <property type="term" value="P:centrosome localization"/>
    <property type="evidence" value="ECO:0007669"/>
    <property type="project" value="TreeGrafter"/>
</dbReference>
<keyword evidence="11" id="KW-1185">Reference proteome</keyword>
<keyword evidence="5" id="KW-0498">Mitosis</keyword>
<evidence type="ECO:0000256" key="3">
    <source>
        <dbReference type="ARBA" id="ARBA00022490"/>
    </source>
</evidence>
<dbReference type="GO" id="GO:0032039">
    <property type="term" value="C:integrator complex"/>
    <property type="evidence" value="ECO:0007669"/>
    <property type="project" value="TreeGrafter"/>
</dbReference>
<name>A0AAD9N9J9_9ANNE</name>
<organism evidence="10 11">
    <name type="scientific">Paralvinella palmiformis</name>
    <dbReference type="NCBI Taxonomy" id="53620"/>
    <lineage>
        <taxon>Eukaryota</taxon>
        <taxon>Metazoa</taxon>
        <taxon>Spiralia</taxon>
        <taxon>Lophotrochozoa</taxon>
        <taxon>Annelida</taxon>
        <taxon>Polychaeta</taxon>
        <taxon>Sedentaria</taxon>
        <taxon>Canalipalpata</taxon>
        <taxon>Terebellida</taxon>
        <taxon>Terebelliformia</taxon>
        <taxon>Alvinellidae</taxon>
        <taxon>Paralvinella</taxon>
    </lineage>
</organism>
<keyword evidence="6" id="KW-0539">Nucleus</keyword>
<dbReference type="AlphaFoldDB" id="A0AAD9N9J9"/>
<comment type="subcellular location">
    <subcellularLocation>
        <location evidence="2">Cytoplasm</location>
    </subcellularLocation>
    <subcellularLocation>
        <location evidence="1">Nucleus</location>
    </subcellularLocation>
</comment>
<evidence type="ECO:0008006" key="12">
    <source>
        <dbReference type="Google" id="ProtNLM"/>
    </source>
</evidence>
<keyword evidence="7" id="KW-0131">Cell cycle</keyword>
<evidence type="ECO:0000256" key="7">
    <source>
        <dbReference type="ARBA" id="ARBA00023306"/>
    </source>
</evidence>
<evidence type="ECO:0000256" key="5">
    <source>
        <dbReference type="ARBA" id="ARBA00022776"/>
    </source>
</evidence>
<evidence type="ECO:0000256" key="8">
    <source>
        <dbReference type="ARBA" id="ARBA00061603"/>
    </source>
</evidence>
<dbReference type="Pfam" id="PF10221">
    <property type="entry name" value="Mat89Bb"/>
    <property type="match status" value="1"/>
</dbReference>
<gene>
    <name evidence="10" type="ORF">LSH36_103g03001</name>
</gene>
<sequence>MSAEVHVSQSGRHIAIKMVELVMKQFILGSTTVTGIPMKEEQNASSSANYDVELLHPAEAHSEFFPTAHAEGMIIPSKEGLNTPTVTLKWCTPKSNAMGELQQCTSVYRMTPVDVNSRPSSCLTNFLLNGRAVMLEQPRKTLPRTISHILASHGGEIYIHALTVARSILEDPPSISEGCGGRVTDYRITHLDPLLSLVVKESLNEDDVLECKKAIYHVVGMESRNESLPVSTSGVRGKGPKRDEQYRQMWSELEKFIEVHVNNSANHAKVMECLLECKKPTEESRISSPPFKKSTENGRSSVKDEKPDKSELEKSLQDFEKFQRMTEREKKEMNKPDIKMADLSPAAKKSKLSWDLNKQGGYNKLLDSNH</sequence>
<evidence type="ECO:0000256" key="6">
    <source>
        <dbReference type="ARBA" id="ARBA00023242"/>
    </source>
</evidence>
<dbReference type="InterPro" id="IPR019355">
    <property type="entry name" value="Cell_cycle_regulator_Mat89Bb"/>
</dbReference>
<evidence type="ECO:0000313" key="10">
    <source>
        <dbReference type="EMBL" id="KAK2162127.1"/>
    </source>
</evidence>
<evidence type="ECO:0000256" key="2">
    <source>
        <dbReference type="ARBA" id="ARBA00004496"/>
    </source>
</evidence>
<keyword evidence="3" id="KW-0963">Cytoplasm</keyword>